<name>A0A6M2DCQ6_RHIMP</name>
<reference evidence="1" key="1">
    <citation type="submission" date="2019-09" db="EMBL/GenBank/DDBJ databases">
        <title>Organ-specific transcriptomic study of the physiology of the cattle tick, Rhipicephalus microplus.</title>
        <authorList>
            <person name="Tirloni L."/>
            <person name="Braz G."/>
            <person name="Gandara A.C.P."/>
            <person name="Sabadin G.A."/>
            <person name="da Silva R.M."/>
            <person name="Guizzo M.G."/>
            <person name="Machado J.A."/>
            <person name="Costa E.P."/>
            <person name="Gomes H.F."/>
            <person name="Moraes J."/>
            <person name="Mota M.B.S."/>
            <person name="Mesquita R.D."/>
            <person name="Alvarenga P.H."/>
            <person name="Alves F."/>
            <person name="Seixas A."/>
            <person name="da Fonseca R.N."/>
            <person name="Fogaca A."/>
            <person name="Logullo C."/>
            <person name="Tanaka A."/>
            <person name="Daffre S."/>
            <person name="Termignoni C."/>
            <person name="Vaz I.S.Jr."/>
            <person name="Oliveira P.L."/>
            <person name="Ribeiro J.M."/>
        </authorList>
    </citation>
    <scope>NUCLEOTIDE SEQUENCE</scope>
    <source>
        <strain evidence="1">Porto Alegre</strain>
    </source>
</reference>
<accession>A0A6M2DCQ6</accession>
<dbReference type="AlphaFoldDB" id="A0A6M2DCQ6"/>
<protein>
    <submittedName>
        <fullName evidence="1">Putative secreted protein</fullName>
    </submittedName>
</protein>
<dbReference type="EMBL" id="GHWJ01010000">
    <property type="protein sequence ID" value="NOV42737.1"/>
    <property type="molecule type" value="Transcribed_RNA"/>
</dbReference>
<organism evidence="1">
    <name type="scientific">Rhipicephalus microplus</name>
    <name type="common">Cattle tick</name>
    <name type="synonym">Boophilus microplus</name>
    <dbReference type="NCBI Taxonomy" id="6941"/>
    <lineage>
        <taxon>Eukaryota</taxon>
        <taxon>Metazoa</taxon>
        <taxon>Ecdysozoa</taxon>
        <taxon>Arthropoda</taxon>
        <taxon>Chelicerata</taxon>
        <taxon>Arachnida</taxon>
        <taxon>Acari</taxon>
        <taxon>Parasitiformes</taxon>
        <taxon>Ixodida</taxon>
        <taxon>Ixodoidea</taxon>
        <taxon>Ixodidae</taxon>
        <taxon>Rhipicephalinae</taxon>
        <taxon>Rhipicephalus</taxon>
        <taxon>Boophilus</taxon>
    </lineage>
</organism>
<proteinExistence type="predicted"/>
<evidence type="ECO:0000313" key="1">
    <source>
        <dbReference type="EMBL" id="NOV42737.1"/>
    </source>
</evidence>
<sequence length="111" mass="12469">MLCFAHFFFPPCRVRDGTPMQGCLVCSFLCARLLLSSGTSETFPEPALVVFENLMRVPFELSTDCYDSSSERSCGSAFPVTKRLNLTPVDESQCLFFLMLHRLLVSLCVSR</sequence>